<protein>
    <submittedName>
        <fullName evidence="1">Uncharacterized protein</fullName>
    </submittedName>
</protein>
<name>A0A382K4I0_9ZZZZ</name>
<organism evidence="1">
    <name type="scientific">marine metagenome</name>
    <dbReference type="NCBI Taxonomy" id="408172"/>
    <lineage>
        <taxon>unclassified sequences</taxon>
        <taxon>metagenomes</taxon>
        <taxon>ecological metagenomes</taxon>
    </lineage>
</organism>
<dbReference type="EMBL" id="UINC01078141">
    <property type="protein sequence ID" value="SVC18926.1"/>
    <property type="molecule type" value="Genomic_DNA"/>
</dbReference>
<accession>A0A382K4I0</accession>
<reference evidence="1" key="1">
    <citation type="submission" date="2018-05" db="EMBL/GenBank/DDBJ databases">
        <authorList>
            <person name="Lanie J.A."/>
            <person name="Ng W.-L."/>
            <person name="Kazmierczak K.M."/>
            <person name="Andrzejewski T.M."/>
            <person name="Davidsen T.M."/>
            <person name="Wayne K.J."/>
            <person name="Tettelin H."/>
            <person name="Glass J.I."/>
            <person name="Rusch D."/>
            <person name="Podicherti R."/>
            <person name="Tsui H.-C.T."/>
            <person name="Winkler M.E."/>
        </authorList>
    </citation>
    <scope>NUCLEOTIDE SEQUENCE</scope>
</reference>
<dbReference type="AlphaFoldDB" id="A0A382K4I0"/>
<gene>
    <name evidence="1" type="ORF">METZ01_LOCUS271780</name>
</gene>
<proteinExistence type="predicted"/>
<sequence>MKQSKIIKIEENQNNLIRLLEHQSPEERQEFLNDIDYILCRFLKFKRKDLPWRNLGKQNEKWDKLIRKVRLIVSRIHLELIKKERTLH</sequence>
<evidence type="ECO:0000313" key="1">
    <source>
        <dbReference type="EMBL" id="SVC18926.1"/>
    </source>
</evidence>